<dbReference type="GO" id="GO:0005737">
    <property type="term" value="C:cytoplasm"/>
    <property type="evidence" value="ECO:0007669"/>
    <property type="project" value="TreeGrafter"/>
</dbReference>
<sequence>MLPSLYNASERQSFISSMTLSIPPDQHLKIVDFATVNIREPKTLKFLIKNNSGLSTTFDLKFEKYEPSRYHDEVAAEKKAKETKANQYTKEPTKVQFSKSTKFNSFKNKSKEKLPPLLTDAHENQNKFSTKEGETFTATKKLETSQKFYLGNNQGIAFVCEPRKGQLAGYGEQLITVTMYNDICGRFEDILVSCVKGLKPYKIPVRCKVKGSPLNIVPNQLGINYKSDPLILSLGTVPIKGSLSRKIKLFNSGPKPISLFWKIFNYASLANRNDDIFKVTFVPTSMASISEDEKPDIFDLKFQALEPQESISAFEIQPKSAIISGKSEFSFLVTFYSEEETLHQAIALAHPAIEGAGEDAKLGEIGFLLQARTLKPFLHVDKVQRADGAYYLSFDAYAIGGPTGHKEISLTNITTSPLSFSLTIESGPFIITGFKNSAALSLQDYEGGSVADAVENLKLKKSSSNMPLVDKHVLSPEDNLLLNIKLIKPNSNDIEIWPEVARSSIKGRLAIKFSNNEQQFISLEARLYRPKIVLASSQCDEFKNLTEQDFGVVNTQYTKKLTIFMLNVSPVDAKWEIKYMQFPKKITTKLKTMTKKEKEDASITDDPDVFIFSITEGCIFGPTVPLKVTPTGPALPLATNPDDKIPVAIHILFKPKLALLYKSMFRVWVKGGPDIDFVLKGLGSFEEHHDA</sequence>
<evidence type="ECO:0008006" key="3">
    <source>
        <dbReference type="Google" id="ProtNLM"/>
    </source>
</evidence>
<dbReference type="Proteomes" id="UP000187209">
    <property type="component" value="Unassembled WGS sequence"/>
</dbReference>
<dbReference type="InterPro" id="IPR013783">
    <property type="entry name" value="Ig-like_fold"/>
</dbReference>
<reference evidence="1 2" key="1">
    <citation type="submission" date="2016-11" db="EMBL/GenBank/DDBJ databases">
        <title>The macronuclear genome of Stentor coeruleus: a giant cell with tiny introns.</title>
        <authorList>
            <person name="Slabodnick M."/>
            <person name="Ruby J.G."/>
            <person name="Reiff S.B."/>
            <person name="Swart E.C."/>
            <person name="Gosai S."/>
            <person name="Prabakaran S."/>
            <person name="Witkowska E."/>
            <person name="Larue G.E."/>
            <person name="Fisher S."/>
            <person name="Freeman R.M."/>
            <person name="Gunawardena J."/>
            <person name="Chu W."/>
            <person name="Stover N.A."/>
            <person name="Gregory B.D."/>
            <person name="Nowacki M."/>
            <person name="Derisi J."/>
            <person name="Roy S.W."/>
            <person name="Marshall W.F."/>
            <person name="Sood P."/>
        </authorList>
    </citation>
    <scope>NUCLEOTIDE SEQUENCE [LARGE SCALE GENOMIC DNA]</scope>
    <source>
        <strain evidence="1">WM001</strain>
    </source>
</reference>
<dbReference type="EMBL" id="MPUH01001074">
    <property type="protein sequence ID" value="OMJ70576.1"/>
    <property type="molecule type" value="Genomic_DNA"/>
</dbReference>
<comment type="caution">
    <text evidence="1">The sequence shown here is derived from an EMBL/GenBank/DDBJ whole genome shotgun (WGS) entry which is preliminary data.</text>
</comment>
<evidence type="ECO:0000313" key="2">
    <source>
        <dbReference type="Proteomes" id="UP000187209"/>
    </source>
</evidence>
<organism evidence="1 2">
    <name type="scientific">Stentor coeruleus</name>
    <dbReference type="NCBI Taxonomy" id="5963"/>
    <lineage>
        <taxon>Eukaryota</taxon>
        <taxon>Sar</taxon>
        <taxon>Alveolata</taxon>
        <taxon>Ciliophora</taxon>
        <taxon>Postciliodesmatophora</taxon>
        <taxon>Heterotrichea</taxon>
        <taxon>Heterotrichida</taxon>
        <taxon>Stentoridae</taxon>
        <taxon>Stentor</taxon>
    </lineage>
</organism>
<dbReference type="AlphaFoldDB" id="A0A1R2B1E9"/>
<dbReference type="GO" id="GO:0005929">
    <property type="term" value="C:cilium"/>
    <property type="evidence" value="ECO:0007669"/>
    <property type="project" value="TreeGrafter"/>
</dbReference>
<gene>
    <name evidence="1" type="ORF">SteCoe_31409</name>
</gene>
<dbReference type="Gene3D" id="2.60.40.10">
    <property type="entry name" value="Immunoglobulins"/>
    <property type="match status" value="1"/>
</dbReference>
<dbReference type="GO" id="GO:0015631">
    <property type="term" value="F:tubulin binding"/>
    <property type="evidence" value="ECO:0007669"/>
    <property type="project" value="TreeGrafter"/>
</dbReference>
<protein>
    <recommendedName>
        <fullName evidence="3">MSP domain-containing protein</fullName>
    </recommendedName>
</protein>
<keyword evidence="2" id="KW-1185">Reference proteome</keyword>
<name>A0A1R2B1E9_9CILI</name>
<accession>A0A1R2B1E9</accession>
<dbReference type="GO" id="GO:0008285">
    <property type="term" value="P:negative regulation of cell population proliferation"/>
    <property type="evidence" value="ECO:0007669"/>
    <property type="project" value="InterPro"/>
</dbReference>
<dbReference type="PANTHER" id="PTHR46348">
    <property type="entry name" value="DELETED IN LUNG AND ESOPHAGEAL CANCER PROTEIN 1"/>
    <property type="match status" value="1"/>
</dbReference>
<dbReference type="PANTHER" id="PTHR46348:SF1">
    <property type="entry name" value="DELETED IN LUNG AND ESOPHAGEAL CANCER PROTEIN 1"/>
    <property type="match status" value="1"/>
</dbReference>
<proteinExistence type="predicted"/>
<dbReference type="InterPro" id="IPR033304">
    <property type="entry name" value="DLEC1"/>
</dbReference>
<evidence type="ECO:0000313" key="1">
    <source>
        <dbReference type="EMBL" id="OMJ70576.1"/>
    </source>
</evidence>
<dbReference type="OrthoDB" id="2115465at2759"/>